<dbReference type="KEGG" id="dvl:Dvul_0904"/>
<organism evidence="1 2">
    <name type="scientific">Nitratidesulfovibrio vulgaris (strain DP4)</name>
    <name type="common">Desulfovibrio vulgaris</name>
    <dbReference type="NCBI Taxonomy" id="391774"/>
    <lineage>
        <taxon>Bacteria</taxon>
        <taxon>Pseudomonadati</taxon>
        <taxon>Thermodesulfobacteriota</taxon>
        <taxon>Desulfovibrionia</taxon>
        <taxon>Desulfovibrionales</taxon>
        <taxon>Desulfovibrionaceae</taxon>
        <taxon>Nitratidesulfovibrio</taxon>
    </lineage>
</organism>
<name>A0A0H3A8X3_NITV4</name>
<dbReference type="Proteomes" id="UP000009173">
    <property type="component" value="Chromosome"/>
</dbReference>
<dbReference type="AlphaFoldDB" id="A0A0H3A8X3"/>
<reference evidence="2" key="1">
    <citation type="journal article" date="2009" name="Environ. Microbiol.">
        <title>Contribution of mobile genetic elements to Desulfovibrio vulgaris genome plasticity.</title>
        <authorList>
            <person name="Walker C.B."/>
            <person name="Stolyar S."/>
            <person name="Chivian D."/>
            <person name="Pinel N."/>
            <person name="Gabster J.A."/>
            <person name="Dehal P.S."/>
            <person name="He Z."/>
            <person name="Yang Z.K."/>
            <person name="Yen H.C."/>
            <person name="Zhou J."/>
            <person name="Wall J.D."/>
            <person name="Hazen T.C."/>
            <person name="Arkin A.P."/>
            <person name="Stahl D.A."/>
        </authorList>
    </citation>
    <scope>NUCLEOTIDE SEQUENCE [LARGE SCALE GENOMIC DNA]</scope>
    <source>
        <strain evidence="2">DP4</strain>
    </source>
</reference>
<evidence type="ECO:0000313" key="1">
    <source>
        <dbReference type="EMBL" id="ABM27925.1"/>
    </source>
</evidence>
<proteinExistence type="predicted"/>
<gene>
    <name evidence="1" type="ordered locus">Dvul_0904</name>
</gene>
<accession>A0A0H3A8X3</accession>
<protein>
    <submittedName>
        <fullName evidence="1">Uncharacterized protein</fullName>
    </submittedName>
</protein>
<dbReference type="EMBL" id="CP000527">
    <property type="protein sequence ID" value="ABM27925.1"/>
    <property type="molecule type" value="Genomic_DNA"/>
</dbReference>
<dbReference type="HOGENOM" id="CLU_2552810_0_0_7"/>
<sequence length="82" mass="8935">MAIGHVPGMRSFLFPHGICLPPGLWSHNIKPPVRSTRGAFLRHILTSITWSGLFESRPSGLLVEGALARHAPLLCPSGRVTR</sequence>
<evidence type="ECO:0000313" key="2">
    <source>
        <dbReference type="Proteomes" id="UP000009173"/>
    </source>
</evidence>